<proteinExistence type="predicted"/>
<evidence type="ECO:0000313" key="1">
    <source>
        <dbReference type="EMBL" id="KOF95458.1"/>
    </source>
</evidence>
<name>A0A0L8I1T8_OCTBM</name>
<protein>
    <submittedName>
        <fullName evidence="1">Uncharacterized protein</fullName>
    </submittedName>
</protein>
<dbReference type="EMBL" id="KQ416737">
    <property type="protein sequence ID" value="KOF95458.1"/>
    <property type="molecule type" value="Genomic_DNA"/>
</dbReference>
<dbReference type="AlphaFoldDB" id="A0A0L8I1T8"/>
<reference evidence="1" key="1">
    <citation type="submission" date="2015-07" db="EMBL/GenBank/DDBJ databases">
        <title>MeaNS - Measles Nucleotide Surveillance Program.</title>
        <authorList>
            <person name="Tran T."/>
            <person name="Druce J."/>
        </authorList>
    </citation>
    <scope>NUCLEOTIDE SEQUENCE</scope>
    <source>
        <strain evidence="1">UCB-OBI-ISO-001</strain>
        <tissue evidence="1">Gonad</tissue>
    </source>
</reference>
<sequence>MDLPLFFLHPRIFRRSVRLIEGSKTTAVGLKKEIRRMETLADESLECIAHNFASPTRSVSLDIINAQFKLLHEQRQNSSVDILGTTEEY</sequence>
<accession>A0A0L8I1T8</accession>
<organism evidence="1">
    <name type="scientific">Octopus bimaculoides</name>
    <name type="common">California two-spotted octopus</name>
    <dbReference type="NCBI Taxonomy" id="37653"/>
    <lineage>
        <taxon>Eukaryota</taxon>
        <taxon>Metazoa</taxon>
        <taxon>Spiralia</taxon>
        <taxon>Lophotrochozoa</taxon>
        <taxon>Mollusca</taxon>
        <taxon>Cephalopoda</taxon>
        <taxon>Coleoidea</taxon>
        <taxon>Octopodiformes</taxon>
        <taxon>Octopoda</taxon>
        <taxon>Incirrata</taxon>
        <taxon>Octopodidae</taxon>
        <taxon>Octopus</taxon>
    </lineage>
</organism>
<gene>
    <name evidence="1" type="ORF">OCBIM_22038350mg</name>
</gene>